<dbReference type="PRINTS" id="PR00133">
    <property type="entry name" value="GLHYDRLASE3"/>
</dbReference>
<dbReference type="InterPro" id="IPR011009">
    <property type="entry name" value="Kinase-like_dom_sf"/>
</dbReference>
<dbReference type="EMBL" id="JAKJXO020000014">
    <property type="protein sequence ID" value="KAL1596523.1"/>
    <property type="molecule type" value="Genomic_DNA"/>
</dbReference>
<dbReference type="SUPFAM" id="SSF56112">
    <property type="entry name" value="Protein kinase-like (PK-like)"/>
    <property type="match status" value="1"/>
</dbReference>
<keyword evidence="5" id="KW-0378">Hydrolase</keyword>
<dbReference type="InterPro" id="IPR036881">
    <property type="entry name" value="Glyco_hydro_3_C_sf"/>
</dbReference>
<accession>A0ABR3QWX9</accession>
<dbReference type="PROSITE" id="PS00108">
    <property type="entry name" value="PROTEIN_KINASE_ST"/>
    <property type="match status" value="1"/>
</dbReference>
<dbReference type="InterPro" id="IPR051915">
    <property type="entry name" value="Cellulose_Degrad_GH3"/>
</dbReference>
<dbReference type="Pfam" id="PF00933">
    <property type="entry name" value="Glyco_hydro_3"/>
    <property type="match status" value="1"/>
</dbReference>
<evidence type="ECO:0000256" key="8">
    <source>
        <dbReference type="SAM" id="SignalP"/>
    </source>
</evidence>
<keyword evidence="4 8" id="KW-0732">Signal</keyword>
<reference evidence="10 11" key="1">
    <citation type="submission" date="2024-02" db="EMBL/GenBank/DDBJ databases">
        <title>De novo assembly and annotation of 12 fungi associated with fruit tree decline syndrome in Ontario, Canada.</title>
        <authorList>
            <person name="Sulman M."/>
            <person name="Ellouze W."/>
            <person name="Ilyukhin E."/>
        </authorList>
    </citation>
    <scope>NUCLEOTIDE SEQUENCE [LARGE SCALE GENOMIC DNA]</scope>
    <source>
        <strain evidence="10 11">M42-189</strain>
    </source>
</reference>
<dbReference type="InterPro" id="IPR001764">
    <property type="entry name" value="Glyco_hydro_3_N"/>
</dbReference>
<evidence type="ECO:0000313" key="11">
    <source>
        <dbReference type="Proteomes" id="UP001521785"/>
    </source>
</evidence>
<evidence type="ECO:0000256" key="5">
    <source>
        <dbReference type="ARBA" id="ARBA00022801"/>
    </source>
</evidence>
<dbReference type="PANTHER" id="PTHR30620:SF16">
    <property type="entry name" value="LYSOSOMAL BETA GLUCOSIDASE"/>
    <property type="match status" value="1"/>
</dbReference>
<organism evidence="10 11">
    <name type="scientific">Paraconiothyrium brasiliense</name>
    <dbReference type="NCBI Taxonomy" id="300254"/>
    <lineage>
        <taxon>Eukaryota</taxon>
        <taxon>Fungi</taxon>
        <taxon>Dikarya</taxon>
        <taxon>Ascomycota</taxon>
        <taxon>Pezizomycotina</taxon>
        <taxon>Dothideomycetes</taxon>
        <taxon>Pleosporomycetidae</taxon>
        <taxon>Pleosporales</taxon>
        <taxon>Massarineae</taxon>
        <taxon>Didymosphaeriaceae</taxon>
        <taxon>Paraconiothyrium</taxon>
    </lineage>
</organism>
<evidence type="ECO:0000256" key="4">
    <source>
        <dbReference type="ARBA" id="ARBA00022729"/>
    </source>
</evidence>
<proteinExistence type="inferred from homology"/>
<evidence type="ECO:0000256" key="6">
    <source>
        <dbReference type="ARBA" id="ARBA00023180"/>
    </source>
</evidence>
<evidence type="ECO:0000313" key="10">
    <source>
        <dbReference type="EMBL" id="KAL1596523.1"/>
    </source>
</evidence>
<evidence type="ECO:0000256" key="7">
    <source>
        <dbReference type="ARBA" id="ARBA00023295"/>
    </source>
</evidence>
<sequence length="1218" mass="135022">MTGNLPRWRRRTLLSLLFISTLVPSTSARPEPISKNPAHLLMPRSSNETFPYRDASLCIDDRVNDLIKRMTLEEKAGQLFHLQMQMGPNGTLDLGNVTARRNSSENMIGEKLMTHFNLVGDVTDVRVTAEWYNRIQERALQTRLGIPITLSSDPRHAFTENIGTGFAANQFSQWPESLGLAALRDPELVQKFAEIAREEYMAIGIRTALHPQIDLVTEPRWARIGNTMGEDANLTSELVVAYLKGFQGEELGKHSVSTITKHFPGGGPMENGEDSHFTYGKNQTYPGHNLEYHLIPFKAAIAAGARQIMPYYSRPIGTEYDEVGFSFNKGIITDLLRGELGFDGIVCSDWGLITDTVIAGQDMPARAWGVEYLSELQRAAMVLNAGVDQFGGEQRPELIVELVNTGVIPEERLDVSVRRLLREKFTLGLFDNPFVDVEAAVQVVGNPYFRRIGNETQRKAYTLLTNNDDTLPLKSDSTIKYYVEGIEASHLEARNISLVSSPEEADLALIRLQAPYEPRPGGFEKNYHAGSLEYNATEKARQAAIYSAVPTIVDIYLDRPAAIPEIAESAKVLLANFGAGPDAFLDVIFGVDGAQPQGKLPFDLPRSMAAVEASKEDVPFDTENPVFRFGHGLSPGGVHGSQALFSIAPAKQLVAATVASSPEVPISGADASKSILPIAESLVSAVAWIPRHAVSVPLETCKRIPRIGMEFLSDDNLTEHTEFEHQLSPDDRSHYLEVSDSTQEVQTLSRIFFEDNKCSISSQSYESVKSASNYHISKIPLLLREYDLTAPSSPVIGFAHNNADLNSQGSSKASEWQSFPSALYPPVLPSIRLPPYVLIPQRSAPPRPFQQSKASIANASRSAWLEYLNSRGLLDSEFYERDWSGKGQHVEYQVHEIPSIPLVVEDVLGHTASALVESVICRNVRLARKTVRCTRRLRREDALKEVEHLQRLEHSHLVRVVGTYIITPRKDLSILLYPVAEYNLESFLDSISEDVDSADVHQLVLASQKVRSVATFFGCLAQTLAFIHANLIKHMDIKPKNILVRDVSREPPLTPRHPGSRSAVRYKVYVADFGIARAYTSAEDAETANPTAFTRVYAAPEVVSQDTRGFKADVFSLGCVFVEMVAALLGERDHLADIRDENELDSSFQANIPQIQKWVHELPISDAIPIFPDQLFAMLSRNPTHRPSAARLAKFLGSIRCCTSGPEEFIEIPDNAAH</sequence>
<dbReference type="CDD" id="cd00180">
    <property type="entry name" value="PKc"/>
    <property type="match status" value="1"/>
</dbReference>
<keyword evidence="7" id="KW-0326">Glycosidase</keyword>
<keyword evidence="11" id="KW-1185">Reference proteome</keyword>
<dbReference type="PROSITE" id="PS50011">
    <property type="entry name" value="PROTEIN_KINASE_DOM"/>
    <property type="match status" value="1"/>
</dbReference>
<gene>
    <name evidence="10" type="ORF">SLS60_009170</name>
</gene>
<dbReference type="InterPro" id="IPR000719">
    <property type="entry name" value="Prot_kinase_dom"/>
</dbReference>
<dbReference type="InterPro" id="IPR036962">
    <property type="entry name" value="Glyco_hydro_3_N_sf"/>
</dbReference>
<comment type="similarity">
    <text evidence="2">Belongs to the glycosyl hydrolase 3 family.</text>
</comment>
<dbReference type="SMART" id="SM00220">
    <property type="entry name" value="S_TKc"/>
    <property type="match status" value="1"/>
</dbReference>
<dbReference type="InterPro" id="IPR017853">
    <property type="entry name" value="GH"/>
</dbReference>
<feature type="chain" id="PRO_5046421082" description="beta-glucosidase" evidence="8">
    <location>
        <begin position="29"/>
        <end position="1218"/>
    </location>
</feature>
<evidence type="ECO:0000256" key="2">
    <source>
        <dbReference type="ARBA" id="ARBA00005336"/>
    </source>
</evidence>
<dbReference type="InterPro" id="IPR008271">
    <property type="entry name" value="Ser/Thr_kinase_AS"/>
</dbReference>
<comment type="catalytic activity">
    <reaction evidence="1">
        <text>Hydrolysis of terminal, non-reducing beta-D-glucosyl residues with release of beta-D-glucose.</text>
        <dbReference type="EC" id="3.2.1.21"/>
    </reaction>
</comment>
<dbReference type="EC" id="3.2.1.21" evidence="3"/>
<feature type="domain" description="Protein kinase" evidence="9">
    <location>
        <begin position="902"/>
        <end position="1210"/>
    </location>
</feature>
<dbReference type="Pfam" id="PF00069">
    <property type="entry name" value="Pkinase"/>
    <property type="match status" value="1"/>
</dbReference>
<dbReference type="Gene3D" id="3.20.20.300">
    <property type="entry name" value="Glycoside hydrolase, family 3, N-terminal domain"/>
    <property type="match status" value="1"/>
</dbReference>
<comment type="caution">
    <text evidence="10">The sequence shown here is derived from an EMBL/GenBank/DDBJ whole genome shotgun (WGS) entry which is preliminary data.</text>
</comment>
<dbReference type="SUPFAM" id="SSF52279">
    <property type="entry name" value="Beta-D-glucan exohydrolase, C-terminal domain"/>
    <property type="match status" value="1"/>
</dbReference>
<dbReference type="Gene3D" id="3.40.50.1700">
    <property type="entry name" value="Glycoside hydrolase family 3 C-terminal domain"/>
    <property type="match status" value="1"/>
</dbReference>
<dbReference type="Gene3D" id="1.10.510.10">
    <property type="entry name" value="Transferase(Phosphotransferase) domain 1"/>
    <property type="match status" value="1"/>
</dbReference>
<evidence type="ECO:0000259" key="9">
    <source>
        <dbReference type="PROSITE" id="PS50011"/>
    </source>
</evidence>
<dbReference type="PANTHER" id="PTHR30620">
    <property type="entry name" value="PERIPLASMIC BETA-GLUCOSIDASE-RELATED"/>
    <property type="match status" value="1"/>
</dbReference>
<feature type="signal peptide" evidence="8">
    <location>
        <begin position="1"/>
        <end position="28"/>
    </location>
</feature>
<keyword evidence="6" id="KW-0325">Glycoprotein</keyword>
<evidence type="ECO:0000256" key="1">
    <source>
        <dbReference type="ARBA" id="ARBA00000448"/>
    </source>
</evidence>
<dbReference type="Proteomes" id="UP001521785">
    <property type="component" value="Unassembled WGS sequence"/>
</dbReference>
<name>A0ABR3QWX9_9PLEO</name>
<dbReference type="SUPFAM" id="SSF51445">
    <property type="entry name" value="(Trans)glycosidases"/>
    <property type="match status" value="1"/>
</dbReference>
<evidence type="ECO:0000256" key="3">
    <source>
        <dbReference type="ARBA" id="ARBA00012744"/>
    </source>
</evidence>
<protein>
    <recommendedName>
        <fullName evidence="3">beta-glucosidase</fullName>
        <ecNumber evidence="3">3.2.1.21</ecNumber>
    </recommendedName>
</protein>